<dbReference type="EMBL" id="LGRX02035424">
    <property type="protein sequence ID" value="KAK3234907.1"/>
    <property type="molecule type" value="Genomic_DNA"/>
</dbReference>
<keyword evidence="3" id="KW-1185">Reference proteome</keyword>
<comment type="caution">
    <text evidence="2">The sequence shown here is derived from an EMBL/GenBank/DDBJ whole genome shotgun (WGS) entry which is preliminary data.</text>
</comment>
<sequence length="370" mass="39327">MPAWALRHRLLFHRAGTAGTVLDRGFIMRALGLMSRYTRPPPPLIWDAPPSPDYSPGPTTDEEEGEGWDVSVEWRLVPAGVPGVQTGMTGDVCSKFGAWQYIMDEDGCDSDVSVVPYSPELGGQHAAEVEQSKGDRTAAVGGGGGGAQRYASSEEEAEALMMQKPLAHQEPRVARRWADRGTARAAYGPGGLWWTDADDIVDTQDAEAATPPAHRRAHERGPGGRTYYAFPTIMHAIMACRSGAVLLLHAAVGALRSGVGASAVMTEQDRLSALSPTAYAHIDETLDEMYARGGAASSVPTNAVEIDGARADPVPGPPVGHATVAGIDQYVDDSDINRIAGVDPDASDVAQLFNTDTDEYEDVGYEEIGI</sequence>
<dbReference type="Proteomes" id="UP001190700">
    <property type="component" value="Unassembled WGS sequence"/>
</dbReference>
<reference evidence="2 3" key="1">
    <citation type="journal article" date="2015" name="Genome Biol. Evol.">
        <title>Comparative Genomics of a Bacterivorous Green Alga Reveals Evolutionary Causalities and Consequences of Phago-Mixotrophic Mode of Nutrition.</title>
        <authorList>
            <person name="Burns J.A."/>
            <person name="Paasch A."/>
            <person name="Narechania A."/>
            <person name="Kim E."/>
        </authorList>
    </citation>
    <scope>NUCLEOTIDE SEQUENCE [LARGE SCALE GENOMIC DNA]</scope>
    <source>
        <strain evidence="2 3">PLY_AMNH</strain>
    </source>
</reference>
<proteinExistence type="predicted"/>
<feature type="region of interest" description="Disordered" evidence="1">
    <location>
        <begin position="129"/>
        <end position="149"/>
    </location>
</feature>
<evidence type="ECO:0000313" key="3">
    <source>
        <dbReference type="Proteomes" id="UP001190700"/>
    </source>
</evidence>
<evidence type="ECO:0000256" key="1">
    <source>
        <dbReference type="SAM" id="MobiDB-lite"/>
    </source>
</evidence>
<feature type="compositionally biased region" description="Pro residues" evidence="1">
    <location>
        <begin position="44"/>
        <end position="55"/>
    </location>
</feature>
<feature type="region of interest" description="Disordered" evidence="1">
    <location>
        <begin position="44"/>
        <end position="65"/>
    </location>
</feature>
<dbReference type="AlphaFoldDB" id="A0AAE0EP57"/>
<evidence type="ECO:0000313" key="2">
    <source>
        <dbReference type="EMBL" id="KAK3234907.1"/>
    </source>
</evidence>
<organism evidence="2 3">
    <name type="scientific">Cymbomonas tetramitiformis</name>
    <dbReference type="NCBI Taxonomy" id="36881"/>
    <lineage>
        <taxon>Eukaryota</taxon>
        <taxon>Viridiplantae</taxon>
        <taxon>Chlorophyta</taxon>
        <taxon>Pyramimonadophyceae</taxon>
        <taxon>Pyramimonadales</taxon>
        <taxon>Pyramimonadaceae</taxon>
        <taxon>Cymbomonas</taxon>
    </lineage>
</organism>
<accession>A0AAE0EP57</accession>
<name>A0AAE0EP57_9CHLO</name>
<protein>
    <submittedName>
        <fullName evidence="2">Uncharacterized protein</fullName>
    </submittedName>
</protein>
<gene>
    <name evidence="2" type="ORF">CYMTET_54860</name>
</gene>